<keyword evidence="2" id="KW-1185">Reference proteome</keyword>
<dbReference type="AlphaFoldDB" id="A0A0S3RXP0"/>
<name>A0A0S3RXP0_PHAAN</name>
<feature type="non-terminal residue" evidence="1">
    <location>
        <position position="1"/>
    </location>
</feature>
<organism evidence="1 2">
    <name type="scientific">Vigna angularis var. angularis</name>
    <dbReference type="NCBI Taxonomy" id="157739"/>
    <lineage>
        <taxon>Eukaryota</taxon>
        <taxon>Viridiplantae</taxon>
        <taxon>Streptophyta</taxon>
        <taxon>Embryophyta</taxon>
        <taxon>Tracheophyta</taxon>
        <taxon>Spermatophyta</taxon>
        <taxon>Magnoliopsida</taxon>
        <taxon>eudicotyledons</taxon>
        <taxon>Gunneridae</taxon>
        <taxon>Pentapetalae</taxon>
        <taxon>rosids</taxon>
        <taxon>fabids</taxon>
        <taxon>Fabales</taxon>
        <taxon>Fabaceae</taxon>
        <taxon>Papilionoideae</taxon>
        <taxon>50 kb inversion clade</taxon>
        <taxon>NPAAA clade</taxon>
        <taxon>indigoferoid/millettioid clade</taxon>
        <taxon>Phaseoleae</taxon>
        <taxon>Vigna</taxon>
    </lineage>
</organism>
<evidence type="ECO:0000313" key="2">
    <source>
        <dbReference type="Proteomes" id="UP000291084"/>
    </source>
</evidence>
<sequence>DDQVWCVVGVIMHGTVPKATCHNVANSAFSLQLFIDRVGVFFNLRSTLPILSAPSSFSSLLLHPSLTASDSLSHLTVEASSRCCS</sequence>
<evidence type="ECO:0000313" key="1">
    <source>
        <dbReference type="EMBL" id="BAT85347.1"/>
    </source>
</evidence>
<dbReference type="Proteomes" id="UP000291084">
    <property type="component" value="Chromosome 4"/>
</dbReference>
<dbReference type="EMBL" id="AP015037">
    <property type="protein sequence ID" value="BAT85347.1"/>
    <property type="molecule type" value="Genomic_DNA"/>
</dbReference>
<proteinExistence type="predicted"/>
<accession>A0A0S3RXP0</accession>
<gene>
    <name evidence="1" type="primary">Vigan.04G288200</name>
    <name evidence="1" type="ORF">VIGAN_04288200</name>
</gene>
<protein>
    <submittedName>
        <fullName evidence="1">Uncharacterized protein</fullName>
    </submittedName>
</protein>
<reference evidence="1 2" key="1">
    <citation type="journal article" date="2015" name="Sci. Rep.">
        <title>The power of single molecule real-time sequencing technology in the de novo assembly of a eukaryotic genome.</title>
        <authorList>
            <person name="Sakai H."/>
            <person name="Naito K."/>
            <person name="Ogiso-Tanaka E."/>
            <person name="Takahashi Y."/>
            <person name="Iseki K."/>
            <person name="Muto C."/>
            <person name="Satou K."/>
            <person name="Teruya K."/>
            <person name="Shiroma A."/>
            <person name="Shimoji M."/>
            <person name="Hirano T."/>
            <person name="Itoh T."/>
            <person name="Kaga A."/>
            <person name="Tomooka N."/>
        </authorList>
    </citation>
    <scope>NUCLEOTIDE SEQUENCE [LARGE SCALE GENOMIC DNA]</scope>
    <source>
        <strain evidence="2">cv. Shumari</strain>
    </source>
</reference>